<evidence type="ECO:0000256" key="3">
    <source>
        <dbReference type="ARBA" id="ARBA00022801"/>
    </source>
</evidence>
<dbReference type="GO" id="GO:0004113">
    <property type="term" value="F:2',3'-cyclic-nucleotide 3'-phosphodiesterase activity"/>
    <property type="evidence" value="ECO:0007669"/>
    <property type="project" value="TreeGrafter"/>
</dbReference>
<feature type="binding site" evidence="7">
    <location>
        <position position="39"/>
    </location>
    <ligand>
        <name>Fe cation</name>
        <dbReference type="ChEBI" id="CHEBI:24875"/>
        <label>2</label>
    </ligand>
</feature>
<dbReference type="Gene3D" id="3.60.21.10">
    <property type="match status" value="1"/>
</dbReference>
<keyword evidence="3" id="KW-0378">Hydrolase</keyword>
<dbReference type="PANTHER" id="PTHR36303">
    <property type="entry name" value="2',3'-CYCLIC-NUCLEOTIDE 2'-PHOSPHODIESTERASE"/>
    <property type="match status" value="1"/>
</dbReference>
<evidence type="ECO:0000256" key="7">
    <source>
        <dbReference type="PIRSR" id="PIRSR004789-51"/>
    </source>
</evidence>
<accession>A0A2A6DZ30</accession>
<dbReference type="InterPro" id="IPR029052">
    <property type="entry name" value="Metallo-depent_PP-like"/>
</dbReference>
<feature type="binding site" evidence="7">
    <location>
        <position position="176"/>
    </location>
    <ligand>
        <name>Fe cation</name>
        <dbReference type="ChEBI" id="CHEBI:24875"/>
        <label>1</label>
    </ligand>
</feature>
<dbReference type="PIRSF" id="PIRSF004789">
    <property type="entry name" value="DR1281"/>
    <property type="match status" value="1"/>
</dbReference>
<evidence type="ECO:0000256" key="6">
    <source>
        <dbReference type="PIRSR" id="PIRSR004789-50"/>
    </source>
</evidence>
<gene>
    <name evidence="8" type="ORF">BLM47_09560</name>
</gene>
<feature type="binding site" evidence="7">
    <location>
        <position position="67"/>
    </location>
    <ligand>
        <name>Fe cation</name>
        <dbReference type="ChEBI" id="CHEBI:24875"/>
        <label>2</label>
    </ligand>
</feature>
<feature type="binding site" evidence="7">
    <location>
        <position position="40"/>
    </location>
    <ligand>
        <name>Fe cation</name>
        <dbReference type="ChEBI" id="CHEBI:24875"/>
        <label>1</label>
    </ligand>
</feature>
<evidence type="ECO:0000313" key="8">
    <source>
        <dbReference type="EMBL" id="PDO10003.1"/>
    </source>
</evidence>
<dbReference type="AlphaFoldDB" id="A0A2A6DZ30"/>
<proteinExistence type="inferred from homology"/>
<name>A0A2A6DZ30_9BACL</name>
<dbReference type="Proteomes" id="UP000243688">
    <property type="component" value="Unassembled WGS sequence"/>
</dbReference>
<comment type="similarity">
    <text evidence="5">Belongs to the YmdB-like family.</text>
</comment>
<dbReference type="CDD" id="cd07382">
    <property type="entry name" value="MPP_DR1281"/>
    <property type="match status" value="1"/>
</dbReference>
<dbReference type="GO" id="GO:0046872">
    <property type="term" value="F:metal ion binding"/>
    <property type="evidence" value="ECO:0007669"/>
    <property type="project" value="UniProtKB-KW"/>
</dbReference>
<evidence type="ECO:0000313" key="9">
    <source>
        <dbReference type="Proteomes" id="UP000243688"/>
    </source>
</evidence>
<feature type="binding site" evidence="7">
    <location>
        <position position="149"/>
    </location>
    <ligand>
        <name>Fe cation</name>
        <dbReference type="ChEBI" id="CHEBI:24875"/>
        <label>2</label>
    </ligand>
</feature>
<protein>
    <submittedName>
        <fullName evidence="8">Metallophosphoesterase</fullName>
    </submittedName>
</protein>
<evidence type="ECO:0000256" key="4">
    <source>
        <dbReference type="ARBA" id="ARBA00023004"/>
    </source>
</evidence>
<keyword evidence="2 7" id="KW-0479">Metal-binding</keyword>
<keyword evidence="4" id="KW-0408">Iron</keyword>
<dbReference type="InterPro" id="IPR005235">
    <property type="entry name" value="YmdB-like"/>
</dbReference>
<sequence length="263" mass="29124">MRILFLGDIVGSVGRHAVKTVLPRLRQKYDPHVIVANGENAAGGKGITAAVVKELTEAGVHAITLGNHAWDNKDIFEWIEAEERVVRPANYPEGTPGRGCTVVRAGGYELFLINLQGRTFLPSIDCPFRKADELIEKGKKYKFRLIDFHAEATSEKIAFGWHVAGRVSLVVGTHTHVQTNDHRILPGGTGYVTDVGMVGAADGVIGMDREAVLRKFRTQLPTRLAAAEGKWHFHALFAELDDETGCSIKIELLRIHEDEWWNV</sequence>
<feature type="binding site" evidence="7">
    <location>
        <position position="174"/>
    </location>
    <ligand>
        <name>Fe cation</name>
        <dbReference type="ChEBI" id="CHEBI:24875"/>
        <label>2</label>
    </ligand>
</feature>
<dbReference type="SUPFAM" id="SSF56300">
    <property type="entry name" value="Metallo-dependent phosphatases"/>
    <property type="match status" value="1"/>
</dbReference>
<dbReference type="FunFam" id="3.60.21.10:FF:000016">
    <property type="entry name" value="Putative metallophosphoesterase"/>
    <property type="match status" value="1"/>
</dbReference>
<feature type="binding site" evidence="7">
    <location>
        <position position="39"/>
    </location>
    <ligand>
        <name>Fe cation</name>
        <dbReference type="ChEBI" id="CHEBI:24875"/>
        <label>1</label>
    </ligand>
</feature>
<feature type="binding site" evidence="7">
    <location>
        <position position="8"/>
    </location>
    <ligand>
        <name>Fe cation</name>
        <dbReference type="ChEBI" id="CHEBI:24875"/>
        <label>1</label>
    </ligand>
</feature>
<evidence type="ECO:0000256" key="1">
    <source>
        <dbReference type="ARBA" id="ARBA00001965"/>
    </source>
</evidence>
<evidence type="ECO:0000256" key="5">
    <source>
        <dbReference type="ARBA" id="ARBA00061401"/>
    </source>
</evidence>
<comment type="caution">
    <text evidence="8">The sequence shown here is derived from an EMBL/GenBank/DDBJ whole genome shotgun (WGS) entry which is preliminary data.</text>
</comment>
<dbReference type="PANTHER" id="PTHR36303:SF1">
    <property type="entry name" value="2',3'-CYCLIC-NUCLEOTIDE 2'-PHOSPHODIESTERASE"/>
    <property type="match status" value="1"/>
</dbReference>
<dbReference type="Pfam" id="PF13277">
    <property type="entry name" value="YmdB"/>
    <property type="match status" value="1"/>
</dbReference>
<reference evidence="8 9" key="1">
    <citation type="submission" date="2016-12" db="EMBL/GenBank/DDBJ databases">
        <title>Candidatus Reconcilibacillus cellulovorans genome.</title>
        <authorList>
            <person name="Kolinko S."/>
            <person name="Wu Y.-W."/>
            <person name="Tachea F."/>
            <person name="Denzel E."/>
            <person name="Hiras J."/>
            <person name="Baecker N."/>
            <person name="Chan L.J."/>
            <person name="Eichorst S.A."/>
            <person name="Frey D."/>
            <person name="Adams P.D."/>
            <person name="Pray T."/>
            <person name="Tanjore D."/>
            <person name="Petzold C.J."/>
            <person name="Gladden J.M."/>
            <person name="Simmons B.A."/>
            <person name="Singer S.W."/>
        </authorList>
    </citation>
    <scope>NUCLEOTIDE SEQUENCE [LARGE SCALE GENOMIC DNA]</scope>
    <source>
        <strain evidence="8">JTherm</strain>
    </source>
</reference>
<dbReference type="NCBIfam" id="TIGR00282">
    <property type="entry name" value="TIGR00282 family metallophosphoesterase"/>
    <property type="match status" value="1"/>
</dbReference>
<comment type="cofactor">
    <cofactor evidence="1">
        <name>Fe(3+)</name>
        <dbReference type="ChEBI" id="CHEBI:29034"/>
    </cofactor>
</comment>
<organism evidence="8 9">
    <name type="scientific">Candidatus Reconcilbacillus cellulovorans</name>
    <dbReference type="NCBI Taxonomy" id="1906605"/>
    <lineage>
        <taxon>Bacteria</taxon>
        <taxon>Bacillati</taxon>
        <taxon>Bacillota</taxon>
        <taxon>Bacilli</taxon>
        <taxon>Bacillales</taxon>
        <taxon>Paenibacillaceae</taxon>
        <taxon>Candidatus Reconcilbacillus</taxon>
    </lineage>
</organism>
<feature type="active site" description="Proton donor" evidence="6">
    <location>
        <position position="68"/>
    </location>
</feature>
<evidence type="ECO:0000256" key="2">
    <source>
        <dbReference type="ARBA" id="ARBA00022723"/>
    </source>
</evidence>
<dbReference type="EMBL" id="MOXJ01000022">
    <property type="protein sequence ID" value="PDO10003.1"/>
    <property type="molecule type" value="Genomic_DNA"/>
</dbReference>